<evidence type="ECO:0000313" key="1">
    <source>
        <dbReference type="EMBL" id="HGC42294.1"/>
    </source>
</evidence>
<dbReference type="EMBL" id="DTQM01000069">
    <property type="protein sequence ID" value="HGC42294.1"/>
    <property type="molecule type" value="Genomic_DNA"/>
</dbReference>
<proteinExistence type="predicted"/>
<protein>
    <submittedName>
        <fullName evidence="1">Histidine phosphatase family protein</fullName>
    </submittedName>
</protein>
<dbReference type="Gene3D" id="3.40.50.1240">
    <property type="entry name" value="Phosphoglycerate mutase-like"/>
    <property type="match status" value="1"/>
</dbReference>
<organism evidence="1">
    <name type="scientific">Acidicaldus sp</name>
    <dbReference type="NCBI Taxonomy" id="1872105"/>
    <lineage>
        <taxon>Bacteria</taxon>
        <taxon>Pseudomonadati</taxon>
        <taxon>Pseudomonadota</taxon>
        <taxon>Alphaproteobacteria</taxon>
        <taxon>Acetobacterales</taxon>
        <taxon>Acetobacteraceae</taxon>
        <taxon>Acidicaldus</taxon>
    </lineage>
</organism>
<reference evidence="1" key="1">
    <citation type="journal article" date="2020" name="mSystems">
        <title>Genome- and Community-Level Interaction Insights into Carbon Utilization and Element Cycling Functions of Hydrothermarchaeota in Hydrothermal Sediment.</title>
        <authorList>
            <person name="Zhou Z."/>
            <person name="Liu Y."/>
            <person name="Xu W."/>
            <person name="Pan J."/>
            <person name="Luo Z.H."/>
            <person name="Li M."/>
        </authorList>
    </citation>
    <scope>NUCLEOTIDE SEQUENCE</scope>
    <source>
        <strain evidence="1">SpSt-997</strain>
    </source>
</reference>
<comment type="caution">
    <text evidence="1">The sequence shown here is derived from an EMBL/GenBank/DDBJ whole genome shotgun (WGS) entry which is preliminary data.</text>
</comment>
<sequence>MHQLLLLRHAKAVAEGPGLPDPARPLTARGRRDALAMGRALHALGLQPDLVLASSARRIQETLECLEPWPEAPLIETIDRLYVASAPEILRLVNEVAETVRSVMVIGHNPGLRACAVLLAAPGSGPERARRVLAEGLPTGTLVEFGCGGAWAHLAAGQARLARVLLPRDLGDEGT</sequence>
<dbReference type="Pfam" id="PF00300">
    <property type="entry name" value="His_Phos_1"/>
    <property type="match status" value="1"/>
</dbReference>
<dbReference type="AlphaFoldDB" id="A0A8J4H8E4"/>
<accession>A0A8J4H8E4</accession>
<name>A0A8J4H8E4_9PROT</name>
<gene>
    <name evidence="1" type="ORF">ENY07_03590</name>
</gene>
<dbReference type="InterPro" id="IPR013078">
    <property type="entry name" value="His_Pase_superF_clade-1"/>
</dbReference>
<dbReference type="InterPro" id="IPR029033">
    <property type="entry name" value="His_PPase_superfam"/>
</dbReference>
<dbReference type="SUPFAM" id="SSF53254">
    <property type="entry name" value="Phosphoglycerate mutase-like"/>
    <property type="match status" value="1"/>
</dbReference>
<dbReference type="PANTHER" id="PTHR47623:SF1">
    <property type="entry name" value="OS09G0287300 PROTEIN"/>
    <property type="match status" value="1"/>
</dbReference>
<dbReference type="CDD" id="cd07040">
    <property type="entry name" value="HP"/>
    <property type="match status" value="1"/>
</dbReference>
<dbReference type="PANTHER" id="PTHR47623">
    <property type="entry name" value="OS09G0287300 PROTEIN"/>
    <property type="match status" value="1"/>
</dbReference>